<accession>A0A6M8I1L4</accession>
<feature type="domain" description="Tyr recombinase" evidence="3">
    <location>
        <begin position="8"/>
        <end position="188"/>
    </location>
</feature>
<organism evidence="4 5">
    <name type="scientific">Lichenicola cladoniae</name>
    <dbReference type="NCBI Taxonomy" id="1484109"/>
    <lineage>
        <taxon>Bacteria</taxon>
        <taxon>Pseudomonadati</taxon>
        <taxon>Pseudomonadota</taxon>
        <taxon>Alphaproteobacteria</taxon>
        <taxon>Acetobacterales</taxon>
        <taxon>Acetobacteraceae</taxon>
        <taxon>Lichenicola</taxon>
    </lineage>
</organism>
<dbReference type="PROSITE" id="PS51898">
    <property type="entry name" value="TYR_RECOMBINASE"/>
    <property type="match status" value="1"/>
</dbReference>
<dbReference type="GO" id="GO:0006310">
    <property type="term" value="P:DNA recombination"/>
    <property type="evidence" value="ECO:0007669"/>
    <property type="project" value="UniProtKB-KW"/>
</dbReference>
<geneLocation type="plasmid" evidence="4 5">
    <name>unnamed8</name>
</geneLocation>
<dbReference type="AlphaFoldDB" id="A0A6M8I1L4"/>
<evidence type="ECO:0000256" key="2">
    <source>
        <dbReference type="ARBA" id="ARBA00023172"/>
    </source>
</evidence>
<dbReference type="Gene3D" id="1.10.443.10">
    <property type="entry name" value="Intergrase catalytic core"/>
    <property type="match status" value="1"/>
</dbReference>
<keyword evidence="1" id="KW-0229">DNA integration</keyword>
<dbReference type="GO" id="GO:0015074">
    <property type="term" value="P:DNA integration"/>
    <property type="evidence" value="ECO:0007669"/>
    <property type="project" value="UniProtKB-KW"/>
</dbReference>
<evidence type="ECO:0000256" key="1">
    <source>
        <dbReference type="ARBA" id="ARBA00022908"/>
    </source>
</evidence>
<dbReference type="Pfam" id="PF00589">
    <property type="entry name" value="Phage_integrase"/>
    <property type="match status" value="1"/>
</dbReference>
<dbReference type="CDD" id="cd00796">
    <property type="entry name" value="INT_Rci_Hp1_C"/>
    <property type="match status" value="1"/>
</dbReference>
<protein>
    <submittedName>
        <fullName evidence="4">Site-specific integrase</fullName>
    </submittedName>
</protein>
<dbReference type="Proteomes" id="UP000500767">
    <property type="component" value="Plasmid unnamed8"/>
</dbReference>
<gene>
    <name evidence="4" type="ORF">HN018_28380</name>
</gene>
<name>A0A6M8I1L4_9PROT</name>
<dbReference type="SUPFAM" id="SSF56349">
    <property type="entry name" value="DNA breaking-rejoining enzymes"/>
    <property type="match status" value="1"/>
</dbReference>
<dbReference type="InterPro" id="IPR050090">
    <property type="entry name" value="Tyrosine_recombinase_XerCD"/>
</dbReference>
<keyword evidence="2" id="KW-0233">DNA recombination</keyword>
<dbReference type="InterPro" id="IPR002104">
    <property type="entry name" value="Integrase_catalytic"/>
</dbReference>
<reference evidence="4 5" key="1">
    <citation type="journal article" date="2014" name="World J. Microbiol. Biotechnol.">
        <title>Biodiversity and physiological characteristics of Antarctic and Arctic lichens-associated bacteria.</title>
        <authorList>
            <person name="Lee Y.M."/>
            <person name="Kim E.H."/>
            <person name="Lee H.K."/>
            <person name="Hong S.G."/>
        </authorList>
    </citation>
    <scope>NUCLEOTIDE SEQUENCE [LARGE SCALE GENOMIC DNA]</scope>
    <source>
        <strain evidence="4 5">PAMC 26569</strain>
        <plasmid evidence="4">unnamed8</plasmid>
    </source>
</reference>
<dbReference type="EMBL" id="CP053715">
    <property type="protein sequence ID" value="QKE94047.1"/>
    <property type="molecule type" value="Genomic_DNA"/>
</dbReference>
<keyword evidence="5" id="KW-1185">Reference proteome</keyword>
<dbReference type="GO" id="GO:0003677">
    <property type="term" value="F:DNA binding"/>
    <property type="evidence" value="ECO:0007669"/>
    <property type="project" value="InterPro"/>
</dbReference>
<dbReference type="RefSeq" id="WP_171837351.1">
    <property type="nucleotide sequence ID" value="NZ_CP053715.1"/>
</dbReference>
<sequence length="192" mass="21102">MQLHTLDGARKYLTAGERDAFLKAAEHADREDRTLCMTLAYSGCRLSEALALTVDRVDLAAGTLIFESLKKRRPGIYRSVPVPPALLEALDLVHRIRELQAKRGKGNGTRLWPWSRMTGWRAVHAVMEAAKLNGVHASPKGLRHGFGVAAVSAGIPLNLVQKWLGHAQLSTTAIYADAVGAEEQDIASRMWR</sequence>
<evidence type="ECO:0000313" key="5">
    <source>
        <dbReference type="Proteomes" id="UP000500767"/>
    </source>
</evidence>
<proteinExistence type="predicted"/>
<dbReference type="PANTHER" id="PTHR30349">
    <property type="entry name" value="PHAGE INTEGRASE-RELATED"/>
    <property type="match status" value="1"/>
</dbReference>
<dbReference type="KEGG" id="lck:HN018_28380"/>
<dbReference type="InterPro" id="IPR013762">
    <property type="entry name" value="Integrase-like_cat_sf"/>
</dbReference>
<evidence type="ECO:0000259" key="3">
    <source>
        <dbReference type="PROSITE" id="PS51898"/>
    </source>
</evidence>
<dbReference type="InterPro" id="IPR011010">
    <property type="entry name" value="DNA_brk_join_enz"/>
</dbReference>
<evidence type="ECO:0000313" key="4">
    <source>
        <dbReference type="EMBL" id="QKE94047.1"/>
    </source>
</evidence>
<keyword evidence="4" id="KW-0614">Plasmid</keyword>
<dbReference type="PANTHER" id="PTHR30349:SF64">
    <property type="entry name" value="PROPHAGE INTEGRASE INTD-RELATED"/>
    <property type="match status" value="1"/>
</dbReference>